<dbReference type="AlphaFoldDB" id="A0ABD2XUL1"/>
<dbReference type="PROSITE" id="PS50297">
    <property type="entry name" value="ANK_REP_REGION"/>
    <property type="match status" value="1"/>
</dbReference>
<dbReference type="SUPFAM" id="SSF48403">
    <property type="entry name" value="Ankyrin repeat"/>
    <property type="match status" value="1"/>
</dbReference>
<dbReference type="InterPro" id="IPR050745">
    <property type="entry name" value="Multifunctional_regulatory"/>
</dbReference>
<dbReference type="InterPro" id="IPR002110">
    <property type="entry name" value="Ankyrin_rpt"/>
</dbReference>
<dbReference type="SMART" id="SM00248">
    <property type="entry name" value="ANK"/>
    <property type="match status" value="4"/>
</dbReference>
<evidence type="ECO:0000256" key="1">
    <source>
        <dbReference type="ARBA" id="ARBA00022737"/>
    </source>
</evidence>
<evidence type="ECO:0000313" key="4">
    <source>
        <dbReference type="EMBL" id="KAL3407803.1"/>
    </source>
</evidence>
<feature type="repeat" description="ANK" evidence="3">
    <location>
        <begin position="182"/>
        <end position="218"/>
    </location>
</feature>
<dbReference type="PROSITE" id="PS50088">
    <property type="entry name" value="ANK_REPEAT"/>
    <property type="match status" value="1"/>
</dbReference>
<evidence type="ECO:0000313" key="5">
    <source>
        <dbReference type="Proteomes" id="UP001627154"/>
    </source>
</evidence>
<dbReference type="InterPro" id="IPR036770">
    <property type="entry name" value="Ankyrin_rpt-contain_sf"/>
</dbReference>
<comment type="caution">
    <text evidence="4">The sequence shown here is derived from an EMBL/GenBank/DDBJ whole genome shotgun (WGS) entry which is preliminary data.</text>
</comment>
<protein>
    <submittedName>
        <fullName evidence="4">Uncharacterized protein</fullName>
    </submittedName>
</protein>
<proteinExistence type="predicted"/>
<dbReference type="Gene3D" id="1.25.40.20">
    <property type="entry name" value="Ankyrin repeat-containing domain"/>
    <property type="match status" value="1"/>
</dbReference>
<accession>A0ABD2XUL1</accession>
<dbReference type="Proteomes" id="UP001627154">
    <property type="component" value="Unassembled WGS sequence"/>
</dbReference>
<dbReference type="EMBL" id="JBJJXI010000002">
    <property type="protein sequence ID" value="KAL3407803.1"/>
    <property type="molecule type" value="Genomic_DNA"/>
</dbReference>
<evidence type="ECO:0000256" key="3">
    <source>
        <dbReference type="PROSITE-ProRule" id="PRU00023"/>
    </source>
</evidence>
<name>A0ABD2XUL1_9HYME</name>
<evidence type="ECO:0000256" key="2">
    <source>
        <dbReference type="ARBA" id="ARBA00023043"/>
    </source>
</evidence>
<sequence>MSTSNILETMKSLREKVNWDNEEERREFIYKISFMVLRLDGPIPNIRNVLQSEEIECLLVDSIIYRNGPGFGIAGVSGKLFIQVLVKKFGYKDEPKLDEDGKPLLHRNTPLHRAIRLHSTGCFIDWQVFGWLFTIYDRFDVNYIDEYGFMHFHAACISPNCIDAVEKFLQLGQDPNCLVPETGDSPLHLALFSALKHGQKNVFKLLIRSGADPNLANKDGLTLLHVISTKHESSFEDDDLADMFFQISNEKHQTVLVDARDNLGRTSLQLAVIDLKPNTVDTLLNHGADLSNFIFPTENYFGGLWKSHDPDSFNDPTNQLRLASSVLTVVERLEKRGYELDRSNVQTIVAFFAKYKLFEKLVDLEERWYDDEQFVSEAKASMIKSNLSLHDLIQLPSVVGGNRLSYTEHYDFVNKLQWKITQWHKVEACAAHLCEIILKKFCWQWALDSFMGLTRYQLPILCCEIIIGNLKNEDLSRIFLATGSQHL</sequence>
<gene>
    <name evidence="4" type="ORF">TKK_000058</name>
</gene>
<dbReference type="Pfam" id="PF12796">
    <property type="entry name" value="Ank_2"/>
    <property type="match status" value="1"/>
</dbReference>
<dbReference type="PANTHER" id="PTHR24189">
    <property type="entry name" value="MYOTROPHIN"/>
    <property type="match status" value="1"/>
</dbReference>
<keyword evidence="2 3" id="KW-0040">ANK repeat</keyword>
<organism evidence="4 5">
    <name type="scientific">Trichogramma kaykai</name>
    <dbReference type="NCBI Taxonomy" id="54128"/>
    <lineage>
        <taxon>Eukaryota</taxon>
        <taxon>Metazoa</taxon>
        <taxon>Ecdysozoa</taxon>
        <taxon>Arthropoda</taxon>
        <taxon>Hexapoda</taxon>
        <taxon>Insecta</taxon>
        <taxon>Pterygota</taxon>
        <taxon>Neoptera</taxon>
        <taxon>Endopterygota</taxon>
        <taxon>Hymenoptera</taxon>
        <taxon>Apocrita</taxon>
        <taxon>Proctotrupomorpha</taxon>
        <taxon>Chalcidoidea</taxon>
        <taxon>Trichogrammatidae</taxon>
        <taxon>Trichogramma</taxon>
    </lineage>
</organism>
<reference evidence="4 5" key="1">
    <citation type="journal article" date="2024" name="bioRxiv">
        <title>A reference genome for Trichogramma kaykai: A tiny desert-dwelling parasitoid wasp with competing sex-ratio distorters.</title>
        <authorList>
            <person name="Culotta J."/>
            <person name="Lindsey A.R."/>
        </authorList>
    </citation>
    <scope>NUCLEOTIDE SEQUENCE [LARGE SCALE GENOMIC DNA]</scope>
    <source>
        <strain evidence="4 5">KSX58</strain>
    </source>
</reference>
<keyword evidence="5" id="KW-1185">Reference proteome</keyword>
<keyword evidence="1" id="KW-0677">Repeat</keyword>